<dbReference type="STRING" id="105984.A0A427XKN0"/>
<organism evidence="4 5">
    <name type="scientific">Apiotrichum porosum</name>
    <dbReference type="NCBI Taxonomy" id="105984"/>
    <lineage>
        <taxon>Eukaryota</taxon>
        <taxon>Fungi</taxon>
        <taxon>Dikarya</taxon>
        <taxon>Basidiomycota</taxon>
        <taxon>Agaricomycotina</taxon>
        <taxon>Tremellomycetes</taxon>
        <taxon>Trichosporonales</taxon>
        <taxon>Trichosporonaceae</taxon>
        <taxon>Apiotrichum</taxon>
    </lineage>
</organism>
<dbReference type="AlphaFoldDB" id="A0A427XKN0"/>
<dbReference type="FunFam" id="3.10.110.10:FF:000051">
    <property type="entry name" value="ubiquitin-conjugating enzyme E2 R2-like"/>
    <property type="match status" value="1"/>
</dbReference>
<dbReference type="OrthoDB" id="19692at2759"/>
<keyword evidence="1" id="KW-0833">Ubl conjugation pathway</keyword>
<dbReference type="Proteomes" id="UP000279236">
    <property type="component" value="Unassembled WGS sequence"/>
</dbReference>
<evidence type="ECO:0000259" key="3">
    <source>
        <dbReference type="PROSITE" id="PS50127"/>
    </source>
</evidence>
<sequence>MPPTRPGANSASSPYPPSRPGSGKPDAGVSSTSNSSLILRKQLLGTCLPSALSSQKLVYAQSFYVSFQSADQRAEFQKNPVDGFSAGLVDDDNILEWSIVIIGPIDTLYEGAILKARLIFPPEYPLLPPKMIFDTEMWHPNIYDNGSRKGEVCVSILVSKAKHNGQQLTEQHAPGEDEWGYEDAGERWLPVHSVESVLISVISLLSVDNPDLNSPANVDAAKQVREDYDGYKKRVKRLARRSAEEAWD</sequence>
<comment type="caution">
    <text evidence="4">The sequence shown here is derived from an EMBL/GenBank/DDBJ whole genome shotgun (WGS) entry which is preliminary data.</text>
</comment>
<evidence type="ECO:0000313" key="4">
    <source>
        <dbReference type="EMBL" id="RSH79445.1"/>
    </source>
</evidence>
<dbReference type="SUPFAM" id="SSF54495">
    <property type="entry name" value="UBC-like"/>
    <property type="match status" value="1"/>
</dbReference>
<dbReference type="PANTHER" id="PTHR24067">
    <property type="entry name" value="UBIQUITIN-CONJUGATING ENZYME E2"/>
    <property type="match status" value="1"/>
</dbReference>
<keyword evidence="5" id="KW-1185">Reference proteome</keyword>
<protein>
    <recommendedName>
        <fullName evidence="3">UBC core domain-containing protein</fullName>
    </recommendedName>
</protein>
<proteinExistence type="predicted"/>
<evidence type="ECO:0000256" key="1">
    <source>
        <dbReference type="ARBA" id="ARBA00022786"/>
    </source>
</evidence>
<dbReference type="GeneID" id="39586037"/>
<dbReference type="InterPro" id="IPR050113">
    <property type="entry name" value="Ub_conjugating_enzyme"/>
</dbReference>
<feature type="region of interest" description="Disordered" evidence="2">
    <location>
        <begin position="1"/>
        <end position="32"/>
    </location>
</feature>
<feature type="compositionally biased region" description="Low complexity" evidence="2">
    <location>
        <begin position="1"/>
        <end position="13"/>
    </location>
</feature>
<dbReference type="InterPro" id="IPR016135">
    <property type="entry name" value="UBQ-conjugating_enzyme/RWD"/>
</dbReference>
<evidence type="ECO:0000256" key="2">
    <source>
        <dbReference type="SAM" id="MobiDB-lite"/>
    </source>
</evidence>
<dbReference type="Pfam" id="PF00179">
    <property type="entry name" value="UQ_con"/>
    <property type="match status" value="1"/>
</dbReference>
<reference evidence="4 5" key="1">
    <citation type="submission" date="2018-11" db="EMBL/GenBank/DDBJ databases">
        <title>Genome sequence of Apiotrichum porosum DSM 27194.</title>
        <authorList>
            <person name="Aliyu H."/>
            <person name="Gorte O."/>
            <person name="Ochsenreither K."/>
        </authorList>
    </citation>
    <scope>NUCLEOTIDE SEQUENCE [LARGE SCALE GENOMIC DNA]</scope>
    <source>
        <strain evidence="4 5">DSM 27194</strain>
    </source>
</reference>
<evidence type="ECO:0000313" key="5">
    <source>
        <dbReference type="Proteomes" id="UP000279236"/>
    </source>
</evidence>
<dbReference type="RefSeq" id="XP_028474592.1">
    <property type="nucleotide sequence ID" value="XM_028617285.1"/>
</dbReference>
<accession>A0A427XKN0</accession>
<dbReference type="Gene3D" id="3.10.110.10">
    <property type="entry name" value="Ubiquitin Conjugating Enzyme"/>
    <property type="match status" value="1"/>
</dbReference>
<dbReference type="EMBL" id="RSCE01000010">
    <property type="protein sequence ID" value="RSH79445.1"/>
    <property type="molecule type" value="Genomic_DNA"/>
</dbReference>
<gene>
    <name evidence="4" type="ORF">EHS24_001494</name>
</gene>
<feature type="domain" description="UBC core" evidence="3">
    <location>
        <begin position="64"/>
        <end position="244"/>
    </location>
</feature>
<dbReference type="CDD" id="cd23795">
    <property type="entry name" value="UBCc_UBE2G1"/>
    <property type="match status" value="1"/>
</dbReference>
<name>A0A427XKN0_9TREE</name>
<dbReference type="PROSITE" id="PS50127">
    <property type="entry name" value="UBC_2"/>
    <property type="match status" value="1"/>
</dbReference>
<dbReference type="InterPro" id="IPR000608">
    <property type="entry name" value="UBC"/>
</dbReference>
<dbReference type="SMART" id="SM00212">
    <property type="entry name" value="UBCc"/>
    <property type="match status" value="1"/>
</dbReference>